<evidence type="ECO:0000256" key="3">
    <source>
        <dbReference type="ARBA" id="ARBA00035643"/>
    </source>
</evidence>
<keyword evidence="6" id="KW-1185">Reference proteome</keyword>
<gene>
    <name evidence="5" type="ORF">KDA82_00020</name>
</gene>
<evidence type="ECO:0000313" key="5">
    <source>
        <dbReference type="EMBL" id="MBR7671445.1"/>
    </source>
</evidence>
<evidence type="ECO:0000256" key="1">
    <source>
        <dbReference type="ARBA" id="ARBA00022987"/>
    </source>
</evidence>
<dbReference type="InterPro" id="IPR009430">
    <property type="entry name" value="GvpL/GvpF"/>
</dbReference>
<dbReference type="Proteomes" id="UP000675554">
    <property type="component" value="Unassembled WGS sequence"/>
</dbReference>
<feature type="compositionally biased region" description="Pro residues" evidence="4">
    <location>
        <begin position="249"/>
        <end position="260"/>
    </location>
</feature>
<sequence>MSVYVYGIARADHPALPDRMDGVGDPPRPVRSLREGGLAAVVSDCPPDLRPKRRDLLAHQQVLSEASASDVVLPLRFGSVSEDEDAVREVLSEHADHYRDQLSELEGRVEYNVKAAHREDAVLHQVVMEEPEIQSLSAANQAAGGGSHQDRLRLGEMVAQAIRDREVRDARNLEEALAPHAERYCPGPEGTGWLANLSYLVGREATEDLLLAVEELQERNPHLDIQLSGPLPPYSFVTAPDDAAAPAPENAPRPAPQNAE</sequence>
<dbReference type="AlphaFoldDB" id="A0A8T4IHM1"/>
<organism evidence="5 6">
    <name type="scientific">Streptomyces daliensis</name>
    <dbReference type="NCBI Taxonomy" id="299421"/>
    <lineage>
        <taxon>Bacteria</taxon>
        <taxon>Bacillati</taxon>
        <taxon>Actinomycetota</taxon>
        <taxon>Actinomycetes</taxon>
        <taxon>Kitasatosporales</taxon>
        <taxon>Streptomycetaceae</taxon>
        <taxon>Streptomyces</taxon>
    </lineage>
</organism>
<accession>A0A8T4IHM1</accession>
<name>A0A8T4IHM1_9ACTN</name>
<evidence type="ECO:0000256" key="4">
    <source>
        <dbReference type="SAM" id="MobiDB-lite"/>
    </source>
</evidence>
<dbReference type="EMBL" id="JAGSMN010000001">
    <property type="protein sequence ID" value="MBR7671445.1"/>
    <property type="molecule type" value="Genomic_DNA"/>
</dbReference>
<evidence type="ECO:0000313" key="6">
    <source>
        <dbReference type="Proteomes" id="UP000675554"/>
    </source>
</evidence>
<keyword evidence="1" id="KW-0304">Gas vesicle</keyword>
<reference evidence="5" key="1">
    <citation type="submission" date="2021-04" db="EMBL/GenBank/DDBJ databases">
        <title>Sequencing of actinobacteria type strains.</title>
        <authorList>
            <person name="Nguyen G.-S."/>
            <person name="Wentzel A."/>
        </authorList>
    </citation>
    <scope>NUCLEOTIDE SEQUENCE</scope>
    <source>
        <strain evidence="5">DSM 42095</strain>
    </source>
</reference>
<feature type="compositionally biased region" description="Low complexity" evidence="4">
    <location>
        <begin position="239"/>
        <end position="248"/>
    </location>
</feature>
<comment type="subcellular location">
    <subcellularLocation>
        <location evidence="2">Gas vesicle</location>
    </subcellularLocation>
</comment>
<comment type="caution">
    <text evidence="5">The sequence shown here is derived from an EMBL/GenBank/DDBJ whole genome shotgun (WGS) entry which is preliminary data.</text>
</comment>
<evidence type="ECO:0000256" key="2">
    <source>
        <dbReference type="ARBA" id="ARBA00035108"/>
    </source>
</evidence>
<dbReference type="PANTHER" id="PTHR36852">
    <property type="entry name" value="PROTEIN GVPL 2"/>
    <property type="match status" value="1"/>
</dbReference>
<proteinExistence type="inferred from homology"/>
<dbReference type="GO" id="GO:0031411">
    <property type="term" value="C:gas vesicle"/>
    <property type="evidence" value="ECO:0007669"/>
    <property type="project" value="UniProtKB-SubCell"/>
</dbReference>
<feature type="region of interest" description="Disordered" evidence="4">
    <location>
        <begin position="234"/>
        <end position="260"/>
    </location>
</feature>
<comment type="similarity">
    <text evidence="3">Belongs to the gas vesicle GvpF/GvpL family.</text>
</comment>
<protein>
    <submittedName>
        <fullName evidence="5">GvpL/GvpF family gas vesicle protein</fullName>
    </submittedName>
</protein>
<dbReference type="GO" id="GO:0031412">
    <property type="term" value="P:gas vesicle organization"/>
    <property type="evidence" value="ECO:0007669"/>
    <property type="project" value="InterPro"/>
</dbReference>
<dbReference type="Pfam" id="PF06386">
    <property type="entry name" value="GvpL_GvpF"/>
    <property type="match status" value="1"/>
</dbReference>
<dbReference type="PANTHER" id="PTHR36852:SF1">
    <property type="entry name" value="PROTEIN GVPL 2"/>
    <property type="match status" value="1"/>
</dbReference>